<evidence type="ECO:0000256" key="1">
    <source>
        <dbReference type="SAM" id="Phobius"/>
    </source>
</evidence>
<reference evidence="2" key="1">
    <citation type="journal article" date="2014" name="Front. Microbiol.">
        <title>High frequency of phylogenetically diverse reductive dehalogenase-homologous genes in deep subseafloor sedimentary metagenomes.</title>
        <authorList>
            <person name="Kawai M."/>
            <person name="Futagami T."/>
            <person name="Toyoda A."/>
            <person name="Takaki Y."/>
            <person name="Nishi S."/>
            <person name="Hori S."/>
            <person name="Arai W."/>
            <person name="Tsubouchi T."/>
            <person name="Morono Y."/>
            <person name="Uchiyama I."/>
            <person name="Ito T."/>
            <person name="Fujiyama A."/>
            <person name="Inagaki F."/>
            <person name="Takami H."/>
        </authorList>
    </citation>
    <scope>NUCLEOTIDE SEQUENCE</scope>
    <source>
        <strain evidence="2">Expedition CK06-06</strain>
    </source>
</reference>
<gene>
    <name evidence="2" type="ORF">S01H4_62400</name>
</gene>
<protein>
    <submittedName>
        <fullName evidence="2">Uncharacterized protein</fullName>
    </submittedName>
</protein>
<organism evidence="2">
    <name type="scientific">marine sediment metagenome</name>
    <dbReference type="NCBI Taxonomy" id="412755"/>
    <lineage>
        <taxon>unclassified sequences</taxon>
        <taxon>metagenomes</taxon>
        <taxon>ecological metagenomes</taxon>
    </lineage>
</organism>
<keyword evidence="1" id="KW-0472">Membrane</keyword>
<dbReference type="AlphaFoldDB" id="X1CEU5"/>
<keyword evidence="1" id="KW-0812">Transmembrane</keyword>
<evidence type="ECO:0000313" key="2">
    <source>
        <dbReference type="EMBL" id="GAH06172.1"/>
    </source>
</evidence>
<keyword evidence="1" id="KW-1133">Transmembrane helix</keyword>
<feature type="transmembrane region" description="Helical" evidence="1">
    <location>
        <begin position="17"/>
        <end position="36"/>
    </location>
</feature>
<name>X1CEU5_9ZZZZ</name>
<comment type="caution">
    <text evidence="2">The sequence shown here is derived from an EMBL/GenBank/DDBJ whole genome shotgun (WGS) entry which is preliminary data.</text>
</comment>
<sequence length="69" mass="8740">MKYIKYEYKAEDYRINYIFQIYFINLAFSIKSAFYYNSSLFPHCNRIDYVNNILRRIIKYFIFFLSLRY</sequence>
<proteinExistence type="predicted"/>
<accession>X1CEU5</accession>
<dbReference type="EMBL" id="BART01037238">
    <property type="protein sequence ID" value="GAH06172.1"/>
    <property type="molecule type" value="Genomic_DNA"/>
</dbReference>